<evidence type="ECO:0000313" key="3">
    <source>
        <dbReference type="Proteomes" id="UP001642484"/>
    </source>
</evidence>
<sequence length="784" mass="89075">MSLTRLCACLRWAPRRPGAADEARDEAVWQTGLTESGTGSGSESEGSLHPRKLAETINFSEEDFPRLRHPAGIGQRFLPASPSNSQPPARVCCLEPHWWQVMIQASAEITQREISTHAEVDRSDVAADVAEVLSFLQFQPRDITLDTELKVFIPDYFPATGSVPSGLELPRPGEVLERSRPKRRKRRRLLLRFPWQPWFVVRWPKRFRVRSTVPAGEDEGTAARTSDQLARWLRGKTGSAALLRKRAKWSQVERHAISSSMRQSKTCSLGQTGGELEPSPTQEKVPPAPARRSERSEGPGAEDAPTETPLEDMSWETALTCFYEAMEEFLREYKELSLKSTFLEPLNFYCAVRGLPPASQEEVQRVRCWASRLLSEEVADPDDEILDIWSCLSDDAWEEFMDPASFGVCFQDLDLEDVTVIAKQPMPMNQAACEELLLRLAQHFEAPRLVAQAAAAWSSGPVLEVLGILDRHFREELRLERIPWKSSLERVEVLLAYLGVLRRTPAMLEQLRMEPHWDTCPICFEEQPDVQRLEHWSPKGDVSEHQMCGACRQQYGQTKCPFCKEELLKEELLDFIDAFLGTIGTEDGAYDAHEMSMVIEQWQFHEMEFEASPRVMRRMAQSLMENHAFQRDLRHALQSGAGHRGAVHRGSAWLWDAASLLFRLYGFHEAQPLQNGHLLEEAVEILLSPDEESGRLGLLYEQALQAWLLSGERPELASLVRRCGWAVVISYQSGDEAQRALLSEQILSTVHADYFMVSHRGIWGSKRQDMVWQSFCTDGPRDLV</sequence>
<evidence type="ECO:0008006" key="4">
    <source>
        <dbReference type="Google" id="ProtNLM"/>
    </source>
</evidence>
<protein>
    <recommendedName>
        <fullName evidence="4">RING-type domain-containing protein</fullName>
    </recommendedName>
</protein>
<feature type="region of interest" description="Disordered" evidence="1">
    <location>
        <begin position="254"/>
        <end position="310"/>
    </location>
</feature>
<organism evidence="2 3">
    <name type="scientific">Durusdinium trenchii</name>
    <dbReference type="NCBI Taxonomy" id="1381693"/>
    <lineage>
        <taxon>Eukaryota</taxon>
        <taxon>Sar</taxon>
        <taxon>Alveolata</taxon>
        <taxon>Dinophyceae</taxon>
        <taxon>Suessiales</taxon>
        <taxon>Symbiodiniaceae</taxon>
        <taxon>Durusdinium</taxon>
    </lineage>
</organism>
<comment type="caution">
    <text evidence="2">The sequence shown here is derived from an EMBL/GenBank/DDBJ whole genome shotgun (WGS) entry which is preliminary data.</text>
</comment>
<dbReference type="Proteomes" id="UP001642484">
    <property type="component" value="Unassembled WGS sequence"/>
</dbReference>
<dbReference type="EMBL" id="CAXAMN010025917">
    <property type="protein sequence ID" value="CAK9099147.1"/>
    <property type="molecule type" value="Genomic_DNA"/>
</dbReference>
<gene>
    <name evidence="2" type="ORF">CCMP2556_LOCUS46931</name>
</gene>
<evidence type="ECO:0000313" key="2">
    <source>
        <dbReference type="EMBL" id="CAK9099147.1"/>
    </source>
</evidence>
<accession>A0ABP0REZ6</accession>
<reference evidence="2 3" key="1">
    <citation type="submission" date="2024-02" db="EMBL/GenBank/DDBJ databases">
        <authorList>
            <person name="Chen Y."/>
            <person name="Shah S."/>
            <person name="Dougan E. K."/>
            <person name="Thang M."/>
            <person name="Chan C."/>
        </authorList>
    </citation>
    <scope>NUCLEOTIDE SEQUENCE [LARGE SCALE GENOMIC DNA]</scope>
</reference>
<name>A0ABP0REZ6_9DINO</name>
<dbReference type="InterPro" id="IPR022088">
    <property type="entry name" value="Intraflagellar_transp_cmplxB"/>
</dbReference>
<dbReference type="CDD" id="cd16449">
    <property type="entry name" value="RING-HC"/>
    <property type="match status" value="1"/>
</dbReference>
<feature type="compositionally biased region" description="Polar residues" evidence="1">
    <location>
        <begin position="257"/>
        <end position="270"/>
    </location>
</feature>
<evidence type="ECO:0000256" key="1">
    <source>
        <dbReference type="SAM" id="MobiDB-lite"/>
    </source>
</evidence>
<keyword evidence="3" id="KW-1185">Reference proteome</keyword>
<dbReference type="Pfam" id="PF12317">
    <property type="entry name" value="IFT46_B_C"/>
    <property type="match status" value="1"/>
</dbReference>
<proteinExistence type="predicted"/>